<gene>
    <name evidence="4" type="ORF">SAMN04488121_1011057</name>
</gene>
<keyword evidence="2" id="KW-0560">Oxidoreductase</keyword>
<dbReference type="PRINTS" id="PR00080">
    <property type="entry name" value="SDRFAMILY"/>
</dbReference>
<dbReference type="STRING" id="104663.SAMN04488121_1011057"/>
<comment type="similarity">
    <text evidence="1">Belongs to the short-chain dehydrogenases/reductases (SDR) family.</text>
</comment>
<evidence type="ECO:0000256" key="2">
    <source>
        <dbReference type="ARBA" id="ARBA00023002"/>
    </source>
</evidence>
<evidence type="ECO:0000313" key="4">
    <source>
        <dbReference type="EMBL" id="SDF18457.1"/>
    </source>
</evidence>
<dbReference type="InterPro" id="IPR020904">
    <property type="entry name" value="Sc_DH/Rdtase_CS"/>
</dbReference>
<dbReference type="Proteomes" id="UP000199045">
    <property type="component" value="Unassembled WGS sequence"/>
</dbReference>
<dbReference type="PANTHER" id="PTHR43669">
    <property type="entry name" value="5-KETO-D-GLUCONATE 5-REDUCTASE"/>
    <property type="match status" value="1"/>
</dbReference>
<dbReference type="OrthoDB" id="9803333at2"/>
<name>A0A1G7J0I2_CHIFI</name>
<dbReference type="InterPro" id="IPR036291">
    <property type="entry name" value="NAD(P)-bd_dom_sf"/>
</dbReference>
<dbReference type="RefSeq" id="WP_089829209.1">
    <property type="nucleotide sequence ID" value="NZ_FNBN01000001.1"/>
</dbReference>
<dbReference type="AlphaFoldDB" id="A0A1G7J0I2"/>
<dbReference type="FunFam" id="3.40.50.720:FF:000084">
    <property type="entry name" value="Short-chain dehydrogenase reductase"/>
    <property type="match status" value="1"/>
</dbReference>
<dbReference type="InterPro" id="IPR002347">
    <property type="entry name" value="SDR_fam"/>
</dbReference>
<dbReference type="EMBL" id="FNBN01000001">
    <property type="protein sequence ID" value="SDF18457.1"/>
    <property type="molecule type" value="Genomic_DNA"/>
</dbReference>
<feature type="domain" description="Ketoreductase" evidence="3">
    <location>
        <begin position="7"/>
        <end position="181"/>
    </location>
</feature>
<evidence type="ECO:0000259" key="3">
    <source>
        <dbReference type="SMART" id="SM00822"/>
    </source>
</evidence>
<accession>A0A1G7J0I2</accession>
<dbReference type="Gene3D" id="3.40.50.720">
    <property type="entry name" value="NAD(P)-binding Rossmann-like Domain"/>
    <property type="match status" value="1"/>
</dbReference>
<evidence type="ECO:0000256" key="1">
    <source>
        <dbReference type="ARBA" id="ARBA00006484"/>
    </source>
</evidence>
<sequence>MKKLENKTALITGGNSGIGFATAKEFIQQGAKVIITGRNAVALEEAKQSLGENAFTLLSDASNMEDVFKLQQHVKAIFPALDILFINAGVAKLAPFETMTEAQYDETFNINVKSAYFTIQQLLPLFNDGGSIILNTSINSHIGMANTTLYAASKGALITLARTLSTELLSRKIRVNAISPGPVRTPLYDKFGFEKEQADAVQASIVGQVPMGRFGTPEEIARIATFFASEDSSFVIGAELIADGGMITL</sequence>
<dbReference type="Pfam" id="PF13561">
    <property type="entry name" value="adh_short_C2"/>
    <property type="match status" value="1"/>
</dbReference>
<dbReference type="PANTHER" id="PTHR43669:SF3">
    <property type="entry name" value="ALCOHOL DEHYDROGENASE, PUTATIVE (AFU_ORTHOLOGUE AFUA_3G03445)-RELATED"/>
    <property type="match status" value="1"/>
</dbReference>
<dbReference type="CDD" id="cd05233">
    <property type="entry name" value="SDR_c"/>
    <property type="match status" value="1"/>
</dbReference>
<dbReference type="SUPFAM" id="SSF51735">
    <property type="entry name" value="NAD(P)-binding Rossmann-fold domains"/>
    <property type="match status" value="1"/>
</dbReference>
<dbReference type="SMART" id="SM00822">
    <property type="entry name" value="PKS_KR"/>
    <property type="match status" value="1"/>
</dbReference>
<dbReference type="InterPro" id="IPR057326">
    <property type="entry name" value="KR_dom"/>
</dbReference>
<dbReference type="PROSITE" id="PS00061">
    <property type="entry name" value="ADH_SHORT"/>
    <property type="match status" value="1"/>
</dbReference>
<protein>
    <submittedName>
        <fullName evidence="4">NAD(P)-dependent dehydrogenase, short-chain alcohol dehydrogenase family</fullName>
    </submittedName>
</protein>
<dbReference type="PRINTS" id="PR00081">
    <property type="entry name" value="GDHRDH"/>
</dbReference>
<evidence type="ECO:0000313" key="5">
    <source>
        <dbReference type="Proteomes" id="UP000199045"/>
    </source>
</evidence>
<proteinExistence type="inferred from homology"/>
<organism evidence="4 5">
    <name type="scientific">Chitinophaga filiformis</name>
    <name type="common">Myxococcus filiformis</name>
    <name type="synonym">Flexibacter filiformis</name>
    <dbReference type="NCBI Taxonomy" id="104663"/>
    <lineage>
        <taxon>Bacteria</taxon>
        <taxon>Pseudomonadati</taxon>
        <taxon>Bacteroidota</taxon>
        <taxon>Chitinophagia</taxon>
        <taxon>Chitinophagales</taxon>
        <taxon>Chitinophagaceae</taxon>
        <taxon>Chitinophaga</taxon>
    </lineage>
</organism>
<dbReference type="NCBIfam" id="NF005075">
    <property type="entry name" value="PRK06500.1"/>
    <property type="match status" value="1"/>
</dbReference>
<reference evidence="4 5" key="1">
    <citation type="submission" date="2016-10" db="EMBL/GenBank/DDBJ databases">
        <authorList>
            <person name="de Groot N.N."/>
        </authorList>
    </citation>
    <scope>NUCLEOTIDE SEQUENCE [LARGE SCALE GENOMIC DNA]</scope>
    <source>
        <strain evidence="4 5">DSM 527</strain>
    </source>
</reference>
<dbReference type="GO" id="GO:0016491">
    <property type="term" value="F:oxidoreductase activity"/>
    <property type="evidence" value="ECO:0007669"/>
    <property type="project" value="UniProtKB-KW"/>
</dbReference>